<organism evidence="1 2">
    <name type="scientific">Bdellovibrio svalbardensis</name>
    <dbReference type="NCBI Taxonomy" id="2972972"/>
    <lineage>
        <taxon>Bacteria</taxon>
        <taxon>Pseudomonadati</taxon>
        <taxon>Bdellovibrionota</taxon>
        <taxon>Bdellovibrionia</taxon>
        <taxon>Bdellovibrionales</taxon>
        <taxon>Pseudobdellovibrionaceae</taxon>
        <taxon>Bdellovibrio</taxon>
    </lineage>
</organism>
<dbReference type="RefSeq" id="WP_277578250.1">
    <property type="nucleotide sequence ID" value="NZ_JANRMI010000003.1"/>
</dbReference>
<accession>A0ABT6DIT8</accession>
<protein>
    <submittedName>
        <fullName evidence="1">Uncharacterized protein</fullName>
    </submittedName>
</protein>
<proteinExistence type="predicted"/>
<reference evidence="1" key="1">
    <citation type="submission" date="2022-08" db="EMBL/GenBank/DDBJ databases">
        <title>Novel Bdellovibrio Species Isolated from Svalbard: Designation Bdellovibrio svalbardensis.</title>
        <authorList>
            <person name="Mitchell R.J."/>
            <person name="Choi S.Y."/>
        </authorList>
    </citation>
    <scope>NUCLEOTIDE SEQUENCE</scope>
    <source>
        <strain evidence="1">PAP01</strain>
    </source>
</reference>
<evidence type="ECO:0000313" key="2">
    <source>
        <dbReference type="Proteomes" id="UP001152321"/>
    </source>
</evidence>
<keyword evidence="2" id="KW-1185">Reference proteome</keyword>
<gene>
    <name evidence="1" type="ORF">NWE73_10380</name>
</gene>
<name>A0ABT6DIT8_9BACT</name>
<dbReference type="EMBL" id="JANRMI010000003">
    <property type="protein sequence ID" value="MDG0816772.1"/>
    <property type="molecule type" value="Genomic_DNA"/>
</dbReference>
<dbReference type="Proteomes" id="UP001152321">
    <property type="component" value="Unassembled WGS sequence"/>
</dbReference>
<comment type="caution">
    <text evidence="1">The sequence shown here is derived from an EMBL/GenBank/DDBJ whole genome shotgun (WGS) entry which is preliminary data.</text>
</comment>
<evidence type="ECO:0000313" key="1">
    <source>
        <dbReference type="EMBL" id="MDG0816772.1"/>
    </source>
</evidence>
<sequence>MKVSLISLILLFSLPGVTSYYVPNYSYPTKEKIEIDADLLGQCLAIETINFNPQFPIKFNISKGACASNFDSDQFIDYLAAFPNRHCDYKTGYESILRDWILNQKDNSIDPVMLFRQSIKLNSGDPWAATLTIHQLLRNEARWAEKKFYTYKSNEEKEHQFFNKMIDIRGDLSELGGDNAGDHEGTWYRIWGIMLYRFQLSGSNVEKIDTSKISECMNIPRTSLKRLLSDLKSSSIAIAAEGVKLLGATEGEKDWRKIEINRKGSQAASSFIKAATYLKDTRTDPDLLERCSKRQYLKTR</sequence>